<gene>
    <name evidence="1" type="ORF">ABHF33_03905</name>
</gene>
<evidence type="ECO:0000313" key="1">
    <source>
        <dbReference type="EMBL" id="XBM01439.1"/>
    </source>
</evidence>
<proteinExistence type="predicted"/>
<name>A0AAU7FD34_9NEIS</name>
<dbReference type="AlphaFoldDB" id="A0AAU7FD34"/>
<sequence length="83" mass="9154">MADFDAVEGAVGCTKPKRDRMPPLDTVCRVKKEMAKLYRDARAGAVDVGDASKMANMLSVLARLIETSELVQRMEALERAVKK</sequence>
<dbReference type="KEGG" id="cmav:ABHF33_03905"/>
<organism evidence="1">
    <name type="scientific">Chitinibacter mangrovi</name>
    <dbReference type="NCBI Taxonomy" id="3153927"/>
    <lineage>
        <taxon>Bacteria</taxon>
        <taxon>Pseudomonadati</taxon>
        <taxon>Pseudomonadota</taxon>
        <taxon>Betaproteobacteria</taxon>
        <taxon>Neisseriales</taxon>
        <taxon>Chitinibacteraceae</taxon>
        <taxon>Chitinibacter</taxon>
    </lineage>
</organism>
<dbReference type="EMBL" id="CP157355">
    <property type="protein sequence ID" value="XBM01439.1"/>
    <property type="molecule type" value="Genomic_DNA"/>
</dbReference>
<protein>
    <submittedName>
        <fullName evidence="1">Uncharacterized protein</fullName>
    </submittedName>
</protein>
<dbReference type="RefSeq" id="WP_348945736.1">
    <property type="nucleotide sequence ID" value="NZ_CP157355.1"/>
</dbReference>
<accession>A0AAU7FD34</accession>
<reference evidence="1" key="1">
    <citation type="submission" date="2024-05" db="EMBL/GenBank/DDBJ databases">
        <authorList>
            <person name="Yang L."/>
            <person name="Pan L."/>
        </authorList>
    </citation>
    <scope>NUCLEOTIDE SEQUENCE</scope>
    <source>
        <strain evidence="1">FCG-7</strain>
    </source>
</reference>